<reference evidence="12" key="1">
    <citation type="submission" date="2011-05" db="EMBL/GenBank/DDBJ databases">
        <title>Complete sequence of Desulfotomaculum ruminis DSM 2154.</title>
        <authorList>
            <person name="Lucas S."/>
            <person name="Copeland A."/>
            <person name="Lapidus A."/>
            <person name="Cheng J.-F."/>
            <person name="Goodwin L."/>
            <person name="Pitluck S."/>
            <person name="Lu M."/>
            <person name="Detter J.C."/>
            <person name="Han C."/>
            <person name="Tapia R."/>
            <person name="Land M."/>
            <person name="Hauser L."/>
            <person name="Kyrpides N."/>
            <person name="Ivanova N."/>
            <person name="Mikhailova N."/>
            <person name="Pagani I."/>
            <person name="Stams A.J.M."/>
            <person name="Plugge C.M."/>
            <person name="Muyzer G."/>
            <person name="Kuever J."/>
            <person name="Parshina S.N."/>
            <person name="Ivanova A.E."/>
            <person name="Nazina T.N."/>
            <person name="Brambilla E."/>
            <person name="Spring S."/>
            <person name="Klenk H.-P."/>
            <person name="Woyke T."/>
        </authorList>
    </citation>
    <scope>NUCLEOTIDE SEQUENCE [LARGE SCALE GENOMIC DNA]</scope>
    <source>
        <strain evidence="12">ATCC 23193 / DSM 2154 / NCIB 8452 / DL</strain>
    </source>
</reference>
<dbReference type="KEGG" id="dru:Desru_1127"/>
<gene>
    <name evidence="11" type="ordered locus">Desru_1127</name>
</gene>
<dbReference type="Gene3D" id="1.20.272.10">
    <property type="match status" value="1"/>
</dbReference>
<dbReference type="Pfam" id="PF06144">
    <property type="entry name" value="DNA_pol3_delta"/>
    <property type="match status" value="1"/>
</dbReference>
<evidence type="ECO:0000259" key="9">
    <source>
        <dbReference type="Pfam" id="PF06144"/>
    </source>
</evidence>
<sequence length="350" mass="38733">MEYFKGLMNSLERGTVAPVYLFYGPEEYLKEKALEKFKEVLLPQAADFNLDVLDGEETDPSSLVALAENLPFMVEKRLIIVKNCPWFKGKNKGKSEEDEEGKASGKESSLLRYLKNPAPSTCLVFVAGDAVDRRKKLYKSVEAAGKAIDFKLPRDAESIAWVVGRMKAAGKKIETAAARALVGGNGNLGLLNLYHETEKLITFAGEAGEVSLEDVRQISVTNVEENIFAVVDETVGGNPVKALAGVKDLLARKEQPVKILALLARQVRLALQVDALLQEGCPEREVSKKLGLQDFVARKAMNQARKSHPRKLQWALEQLAAMDVAIKKGQQDFLPALENMLIQFQLSKEY</sequence>
<evidence type="ECO:0000256" key="7">
    <source>
        <dbReference type="ARBA" id="ARBA00034754"/>
    </source>
</evidence>
<dbReference type="SUPFAM" id="SSF48019">
    <property type="entry name" value="post-AAA+ oligomerization domain-like"/>
    <property type="match status" value="1"/>
</dbReference>
<comment type="similarity">
    <text evidence="7">Belongs to the DNA polymerase HolA subunit family.</text>
</comment>
<evidence type="ECO:0000256" key="2">
    <source>
        <dbReference type="ARBA" id="ARBA00017703"/>
    </source>
</evidence>
<keyword evidence="4" id="KW-0548">Nucleotidyltransferase</keyword>
<reference evidence="11 12" key="2">
    <citation type="journal article" date="2012" name="Stand. Genomic Sci.">
        <title>Complete genome sequence of the sulfate-reducing firmicute Desulfotomaculum ruminis type strain (DL(T)).</title>
        <authorList>
            <person name="Spring S."/>
            <person name="Visser M."/>
            <person name="Lu M."/>
            <person name="Copeland A."/>
            <person name="Lapidus A."/>
            <person name="Lucas S."/>
            <person name="Cheng J.F."/>
            <person name="Han C."/>
            <person name="Tapia R."/>
            <person name="Goodwin L.A."/>
            <person name="Pitluck S."/>
            <person name="Ivanova N."/>
            <person name="Land M."/>
            <person name="Hauser L."/>
            <person name="Larimer F."/>
            <person name="Rohde M."/>
            <person name="Goker M."/>
            <person name="Detter J.C."/>
            <person name="Kyrpides N.C."/>
            <person name="Woyke T."/>
            <person name="Schaap P.J."/>
            <person name="Plugge C.M."/>
            <person name="Muyzer G."/>
            <person name="Kuever J."/>
            <person name="Pereira I.A."/>
            <person name="Parshina S.N."/>
            <person name="Bernier-Latmani R."/>
            <person name="Stams A.J."/>
            <person name="Klenk H.P."/>
        </authorList>
    </citation>
    <scope>NUCLEOTIDE SEQUENCE [LARGE SCALE GENOMIC DNA]</scope>
    <source>
        <strain evidence="12">ATCC 23193 / DSM 2154 / NCIB 8452 / DL</strain>
    </source>
</reference>
<dbReference type="InterPro" id="IPR010372">
    <property type="entry name" value="DNA_pol3_delta_N"/>
</dbReference>
<evidence type="ECO:0000313" key="11">
    <source>
        <dbReference type="EMBL" id="AEG59402.1"/>
    </source>
</evidence>
<keyword evidence="12" id="KW-1185">Reference proteome</keyword>
<dbReference type="Proteomes" id="UP000009234">
    <property type="component" value="Chromosome"/>
</dbReference>
<dbReference type="EC" id="2.7.7.7" evidence="1"/>
<protein>
    <recommendedName>
        <fullName evidence="2">DNA polymerase III subunit delta</fullName>
        <ecNumber evidence="1">2.7.7.7</ecNumber>
    </recommendedName>
</protein>
<dbReference type="GO" id="GO:0006261">
    <property type="term" value="P:DNA-templated DNA replication"/>
    <property type="evidence" value="ECO:0007669"/>
    <property type="project" value="TreeGrafter"/>
</dbReference>
<feature type="domain" description="DNA polymerase III delta subunit-like C-terminal" evidence="10">
    <location>
        <begin position="224"/>
        <end position="344"/>
    </location>
</feature>
<dbReference type="Gene3D" id="1.10.8.60">
    <property type="match status" value="1"/>
</dbReference>
<dbReference type="NCBIfam" id="TIGR01128">
    <property type="entry name" value="holA"/>
    <property type="match status" value="1"/>
</dbReference>
<evidence type="ECO:0000256" key="3">
    <source>
        <dbReference type="ARBA" id="ARBA00022679"/>
    </source>
</evidence>
<dbReference type="GO" id="GO:0003677">
    <property type="term" value="F:DNA binding"/>
    <property type="evidence" value="ECO:0007669"/>
    <property type="project" value="InterPro"/>
</dbReference>
<keyword evidence="3" id="KW-0808">Transferase</keyword>
<evidence type="ECO:0000256" key="8">
    <source>
        <dbReference type="ARBA" id="ARBA00049244"/>
    </source>
</evidence>
<evidence type="ECO:0000256" key="6">
    <source>
        <dbReference type="ARBA" id="ARBA00022932"/>
    </source>
</evidence>
<keyword evidence="5" id="KW-0235">DNA replication</keyword>
<dbReference type="eggNOG" id="COG1466">
    <property type="taxonomic scope" value="Bacteria"/>
</dbReference>
<dbReference type="InterPro" id="IPR005790">
    <property type="entry name" value="DNA_polIII_delta"/>
</dbReference>
<feature type="domain" description="DNA polymerase III delta N-terminal" evidence="9">
    <location>
        <begin position="20"/>
        <end position="144"/>
    </location>
</feature>
<dbReference type="GO" id="GO:0009360">
    <property type="term" value="C:DNA polymerase III complex"/>
    <property type="evidence" value="ECO:0007669"/>
    <property type="project" value="InterPro"/>
</dbReference>
<dbReference type="EMBL" id="CP002780">
    <property type="protein sequence ID" value="AEG59402.1"/>
    <property type="molecule type" value="Genomic_DNA"/>
</dbReference>
<dbReference type="Gene3D" id="3.40.50.300">
    <property type="entry name" value="P-loop containing nucleotide triphosphate hydrolases"/>
    <property type="match status" value="1"/>
</dbReference>
<dbReference type="RefSeq" id="WP_013841173.1">
    <property type="nucleotide sequence ID" value="NC_015589.1"/>
</dbReference>
<dbReference type="GO" id="GO:0003887">
    <property type="term" value="F:DNA-directed DNA polymerase activity"/>
    <property type="evidence" value="ECO:0007669"/>
    <property type="project" value="UniProtKB-KW"/>
</dbReference>
<evidence type="ECO:0000256" key="1">
    <source>
        <dbReference type="ARBA" id="ARBA00012417"/>
    </source>
</evidence>
<keyword evidence="6" id="KW-0239">DNA-directed DNA polymerase</keyword>
<organism evidence="11 12">
    <name type="scientific">Desulforamulus ruminis (strain ATCC 23193 / DSM 2154 / NCIMB 8452 / DL)</name>
    <name type="common">Desulfotomaculum ruminis</name>
    <dbReference type="NCBI Taxonomy" id="696281"/>
    <lineage>
        <taxon>Bacteria</taxon>
        <taxon>Bacillati</taxon>
        <taxon>Bacillota</taxon>
        <taxon>Clostridia</taxon>
        <taxon>Eubacteriales</taxon>
        <taxon>Peptococcaceae</taxon>
        <taxon>Desulforamulus</taxon>
    </lineage>
</organism>
<comment type="catalytic activity">
    <reaction evidence="8">
        <text>DNA(n) + a 2'-deoxyribonucleoside 5'-triphosphate = DNA(n+1) + diphosphate</text>
        <dbReference type="Rhea" id="RHEA:22508"/>
        <dbReference type="Rhea" id="RHEA-COMP:17339"/>
        <dbReference type="Rhea" id="RHEA-COMP:17340"/>
        <dbReference type="ChEBI" id="CHEBI:33019"/>
        <dbReference type="ChEBI" id="CHEBI:61560"/>
        <dbReference type="ChEBI" id="CHEBI:173112"/>
        <dbReference type="EC" id="2.7.7.7"/>
    </reaction>
</comment>
<evidence type="ECO:0000256" key="4">
    <source>
        <dbReference type="ARBA" id="ARBA00022695"/>
    </source>
</evidence>
<dbReference type="PANTHER" id="PTHR34388">
    <property type="entry name" value="DNA POLYMERASE III SUBUNIT DELTA"/>
    <property type="match status" value="1"/>
</dbReference>
<dbReference type="InterPro" id="IPR048466">
    <property type="entry name" value="DNA_pol3_delta-like_C"/>
</dbReference>
<evidence type="ECO:0000313" key="12">
    <source>
        <dbReference type="Proteomes" id="UP000009234"/>
    </source>
</evidence>
<accession>F6DM60</accession>
<dbReference type="SUPFAM" id="SSF52540">
    <property type="entry name" value="P-loop containing nucleoside triphosphate hydrolases"/>
    <property type="match status" value="1"/>
</dbReference>
<name>F6DM60_DESRL</name>
<dbReference type="PANTHER" id="PTHR34388:SF1">
    <property type="entry name" value="DNA POLYMERASE III SUBUNIT DELTA"/>
    <property type="match status" value="1"/>
</dbReference>
<dbReference type="Pfam" id="PF21694">
    <property type="entry name" value="DNA_pol3_delta_C"/>
    <property type="match status" value="1"/>
</dbReference>
<dbReference type="InterPro" id="IPR027417">
    <property type="entry name" value="P-loop_NTPase"/>
</dbReference>
<dbReference type="InterPro" id="IPR008921">
    <property type="entry name" value="DNA_pol3_clamp-load_cplx_C"/>
</dbReference>
<dbReference type="STRING" id="696281.Desru_1127"/>
<evidence type="ECO:0000259" key="10">
    <source>
        <dbReference type="Pfam" id="PF21694"/>
    </source>
</evidence>
<dbReference type="OrthoDB" id="9775929at2"/>
<evidence type="ECO:0000256" key="5">
    <source>
        <dbReference type="ARBA" id="ARBA00022705"/>
    </source>
</evidence>
<dbReference type="HOGENOM" id="CLU_044694_2_1_9"/>
<proteinExistence type="inferred from homology"/>
<dbReference type="AlphaFoldDB" id="F6DM60"/>